<gene>
    <name evidence="1" type="ORF">S01H4_41290</name>
</gene>
<name>X1CYQ3_9ZZZZ</name>
<proteinExistence type="predicted"/>
<dbReference type="EMBL" id="BART01022568">
    <property type="protein sequence ID" value="GAG98027.1"/>
    <property type="molecule type" value="Genomic_DNA"/>
</dbReference>
<feature type="non-terminal residue" evidence="1">
    <location>
        <position position="278"/>
    </location>
</feature>
<protein>
    <submittedName>
        <fullName evidence="1">Uncharacterized protein</fullName>
    </submittedName>
</protein>
<accession>X1CYQ3</accession>
<dbReference type="AlphaFoldDB" id="X1CYQ3"/>
<reference evidence="1" key="1">
    <citation type="journal article" date="2014" name="Front. Microbiol.">
        <title>High frequency of phylogenetically diverse reductive dehalogenase-homologous genes in deep subseafloor sedimentary metagenomes.</title>
        <authorList>
            <person name="Kawai M."/>
            <person name="Futagami T."/>
            <person name="Toyoda A."/>
            <person name="Takaki Y."/>
            <person name="Nishi S."/>
            <person name="Hori S."/>
            <person name="Arai W."/>
            <person name="Tsubouchi T."/>
            <person name="Morono Y."/>
            <person name="Uchiyama I."/>
            <person name="Ito T."/>
            <person name="Fujiyama A."/>
            <person name="Inagaki F."/>
            <person name="Takami H."/>
        </authorList>
    </citation>
    <scope>NUCLEOTIDE SEQUENCE</scope>
    <source>
        <strain evidence="1">Expedition CK06-06</strain>
    </source>
</reference>
<sequence>MARGKVKDTTATRKKTVYELVGERRSQFRRGVDPLDDILLDEEKELSREVKRIRLEHIVLKKRREIEKLKQQQGGEMDMGTLPSNQDFLNMAKFMVDLSPEEAQRVRSAYTFFKMAEKGGGGGLSLFPMLLNYAKTNPGASENQMIDYLKLMDSQMVKGMEMMRAANPPKQQGDPMEYMVKGMQLMKETTPAKQDNPMDFLKLMKELVIEGVRNPVLQAIEKSQPTPGVFEQILTQPDLFNRAKEIGMFGGSRGDIATSEMDLKIAQVTTANTLEMKK</sequence>
<comment type="caution">
    <text evidence="1">The sequence shown here is derived from an EMBL/GenBank/DDBJ whole genome shotgun (WGS) entry which is preliminary data.</text>
</comment>
<evidence type="ECO:0000313" key="1">
    <source>
        <dbReference type="EMBL" id="GAG98027.1"/>
    </source>
</evidence>
<organism evidence="1">
    <name type="scientific">marine sediment metagenome</name>
    <dbReference type="NCBI Taxonomy" id="412755"/>
    <lineage>
        <taxon>unclassified sequences</taxon>
        <taxon>metagenomes</taxon>
        <taxon>ecological metagenomes</taxon>
    </lineage>
</organism>